<dbReference type="CDD" id="cd08760">
    <property type="entry name" value="Cyt_b561_FRRS1_like"/>
    <property type="match status" value="1"/>
</dbReference>
<dbReference type="OrthoDB" id="19261at2759"/>
<keyword evidence="3 7" id="KW-0812">Transmembrane</keyword>
<evidence type="ECO:0000256" key="3">
    <source>
        <dbReference type="ARBA" id="ARBA00022692"/>
    </source>
</evidence>
<keyword evidence="12" id="KW-1185">Reference proteome</keyword>
<evidence type="ECO:0000256" key="2">
    <source>
        <dbReference type="ARBA" id="ARBA00022448"/>
    </source>
</evidence>
<dbReference type="PANTHER" id="PTHR47797:SF3">
    <property type="entry name" value="CYTOCHROME B561 DOMAIN-CONTAINING PROTEIN"/>
    <property type="match status" value="1"/>
</dbReference>
<feature type="transmembrane region" description="Helical" evidence="7">
    <location>
        <begin position="184"/>
        <end position="206"/>
    </location>
</feature>
<gene>
    <name evidence="11" type="ORF">FWILDA_LOCUS5420</name>
</gene>
<feature type="domain" description="Cytochrome b561" evidence="10">
    <location>
        <begin position="152"/>
        <end position="344"/>
    </location>
</feature>
<protein>
    <submittedName>
        <fullName evidence="11">7175_t:CDS:1</fullName>
    </submittedName>
</protein>
<dbReference type="PROSITE" id="PS50836">
    <property type="entry name" value="DOMON"/>
    <property type="match status" value="1"/>
</dbReference>
<dbReference type="InterPro" id="IPR005018">
    <property type="entry name" value="DOMON_domain"/>
</dbReference>
<dbReference type="GO" id="GO:0016020">
    <property type="term" value="C:membrane"/>
    <property type="evidence" value="ECO:0007669"/>
    <property type="project" value="UniProtKB-SubCell"/>
</dbReference>
<reference evidence="11" key="1">
    <citation type="submission" date="2022-08" db="EMBL/GenBank/DDBJ databases">
        <authorList>
            <person name="Kallberg Y."/>
            <person name="Tangrot J."/>
            <person name="Rosling A."/>
        </authorList>
    </citation>
    <scope>NUCLEOTIDE SEQUENCE</scope>
    <source>
        <strain evidence="11">Wild A</strain>
    </source>
</reference>
<dbReference type="CDD" id="cd09630">
    <property type="entry name" value="CDH_like_cytochrome"/>
    <property type="match status" value="1"/>
</dbReference>
<accession>A0A9W4WQU9</accession>
<dbReference type="Proteomes" id="UP001153678">
    <property type="component" value="Unassembled WGS sequence"/>
</dbReference>
<evidence type="ECO:0000256" key="6">
    <source>
        <dbReference type="ARBA" id="ARBA00023136"/>
    </source>
</evidence>
<feature type="chain" id="PRO_5040884913" evidence="8">
    <location>
        <begin position="24"/>
        <end position="372"/>
    </location>
</feature>
<evidence type="ECO:0000313" key="12">
    <source>
        <dbReference type="Proteomes" id="UP001153678"/>
    </source>
</evidence>
<feature type="transmembrane region" description="Helical" evidence="7">
    <location>
        <begin position="324"/>
        <end position="343"/>
    </location>
</feature>
<comment type="caution">
    <text evidence="11">The sequence shown here is derived from an EMBL/GenBank/DDBJ whole genome shotgun (WGS) entry which is preliminary data.</text>
</comment>
<evidence type="ECO:0000259" key="10">
    <source>
        <dbReference type="PROSITE" id="PS50939"/>
    </source>
</evidence>
<proteinExistence type="predicted"/>
<dbReference type="Gene3D" id="2.60.40.1210">
    <property type="entry name" value="Cellobiose dehydrogenase, cytochrome domain"/>
    <property type="match status" value="1"/>
</dbReference>
<dbReference type="PANTHER" id="PTHR47797">
    <property type="entry name" value="DEHYDROGENASE, PUTATIVE (AFU_ORTHOLOGUE AFUA_8G05805)-RELATED"/>
    <property type="match status" value="1"/>
</dbReference>
<keyword evidence="6 7" id="KW-0472">Membrane</keyword>
<feature type="domain" description="DOMON" evidence="9">
    <location>
        <begin position="31"/>
        <end position="144"/>
    </location>
</feature>
<evidence type="ECO:0000259" key="9">
    <source>
        <dbReference type="PROSITE" id="PS50836"/>
    </source>
</evidence>
<dbReference type="Pfam" id="PF16010">
    <property type="entry name" value="CDH-cyt"/>
    <property type="match status" value="1"/>
</dbReference>
<comment type="subcellular location">
    <subcellularLocation>
        <location evidence="1">Membrane</location>
    </subcellularLocation>
</comment>
<dbReference type="SMART" id="SM00665">
    <property type="entry name" value="B561"/>
    <property type="match status" value="1"/>
</dbReference>
<dbReference type="InterPro" id="IPR015920">
    <property type="entry name" value="Cellobiose_DH-like_cyt"/>
</dbReference>
<feature type="transmembrane region" description="Helical" evidence="7">
    <location>
        <begin position="255"/>
        <end position="273"/>
    </location>
</feature>
<dbReference type="SMART" id="SM00664">
    <property type="entry name" value="DoH"/>
    <property type="match status" value="1"/>
</dbReference>
<sequence length="372" mass="42019">MKKRILILLLLIALIFIQVGVHGSSEKCVNHGFCIKITPTGNLLSFELEAPTTMGWVAIGLGNSMVGSYIVMAWPSSNGSAIISQRKAEEYGVPYPTEQQNDLSLDAAASGLKDGKFIAKFTRPISVTGSKIEVAEQSIIWAVQTDDRPPDDPQTYEITIHNAKGSYIFKSSGETIISNYEKYIIAHGATMFFVWGIVVPGAIFIARFTRNIIPQKWFRLHWGIQQFVASPLILIGIILAITAGVRFNASNSHHLLGLAVFFGFIFQISLGWIHHKLYDSARKYYPWWTKLHWWWGRILTLLAFIQIPLGFQQYNASHEIFMGYYAYVTLILASFAGLSYYLYKKRINDIKAFNKSDVLYTGIRQDDVEQQS</sequence>
<evidence type="ECO:0000313" key="11">
    <source>
        <dbReference type="EMBL" id="CAI2172122.1"/>
    </source>
</evidence>
<feature type="transmembrane region" description="Helical" evidence="7">
    <location>
        <begin position="294"/>
        <end position="312"/>
    </location>
</feature>
<organism evidence="11 12">
    <name type="scientific">Funneliformis geosporum</name>
    <dbReference type="NCBI Taxonomy" id="1117311"/>
    <lineage>
        <taxon>Eukaryota</taxon>
        <taxon>Fungi</taxon>
        <taxon>Fungi incertae sedis</taxon>
        <taxon>Mucoromycota</taxon>
        <taxon>Glomeromycotina</taxon>
        <taxon>Glomeromycetes</taxon>
        <taxon>Glomerales</taxon>
        <taxon>Glomeraceae</taxon>
        <taxon>Funneliformis</taxon>
    </lineage>
</organism>
<feature type="transmembrane region" description="Helical" evidence="7">
    <location>
        <begin position="227"/>
        <end position="249"/>
    </location>
</feature>
<dbReference type="EMBL" id="CAMKVN010000899">
    <property type="protein sequence ID" value="CAI2172122.1"/>
    <property type="molecule type" value="Genomic_DNA"/>
</dbReference>
<evidence type="ECO:0000256" key="4">
    <source>
        <dbReference type="ARBA" id="ARBA00022982"/>
    </source>
</evidence>
<dbReference type="AlphaFoldDB" id="A0A9W4WQU9"/>
<dbReference type="PROSITE" id="PS50939">
    <property type="entry name" value="CYTOCHROME_B561"/>
    <property type="match status" value="1"/>
</dbReference>
<keyword evidence="8" id="KW-0732">Signal</keyword>
<keyword evidence="5 7" id="KW-1133">Transmembrane helix</keyword>
<keyword evidence="4" id="KW-0249">Electron transport</keyword>
<name>A0A9W4WQU9_9GLOM</name>
<keyword evidence="2" id="KW-0813">Transport</keyword>
<feature type="signal peptide" evidence="8">
    <location>
        <begin position="1"/>
        <end position="23"/>
    </location>
</feature>
<evidence type="ECO:0000256" key="7">
    <source>
        <dbReference type="SAM" id="Phobius"/>
    </source>
</evidence>
<evidence type="ECO:0000256" key="5">
    <source>
        <dbReference type="ARBA" id="ARBA00022989"/>
    </source>
</evidence>
<dbReference type="SUPFAM" id="SSF49344">
    <property type="entry name" value="CBD9-like"/>
    <property type="match status" value="1"/>
</dbReference>
<dbReference type="InterPro" id="IPR006593">
    <property type="entry name" value="Cyt_b561/ferric_Rdtase_TM"/>
</dbReference>
<evidence type="ECO:0000256" key="8">
    <source>
        <dbReference type="SAM" id="SignalP"/>
    </source>
</evidence>
<dbReference type="Pfam" id="PF03188">
    <property type="entry name" value="Cytochrom_B561"/>
    <property type="match status" value="1"/>
</dbReference>
<evidence type="ECO:0000256" key="1">
    <source>
        <dbReference type="ARBA" id="ARBA00004370"/>
    </source>
</evidence>